<evidence type="ECO:0000313" key="2">
    <source>
        <dbReference type="EMBL" id="SEN85583.1"/>
    </source>
</evidence>
<dbReference type="OrthoDB" id="6385145at2"/>
<organism evidence="2 3">
    <name type="scientific">Mucilaginibacter gossypiicola</name>
    <dbReference type="NCBI Taxonomy" id="551995"/>
    <lineage>
        <taxon>Bacteria</taxon>
        <taxon>Pseudomonadati</taxon>
        <taxon>Bacteroidota</taxon>
        <taxon>Sphingobacteriia</taxon>
        <taxon>Sphingobacteriales</taxon>
        <taxon>Sphingobacteriaceae</taxon>
        <taxon>Mucilaginibacter</taxon>
    </lineage>
</organism>
<sequence>MDRRTVIKNLALIIGGAALLPACSQDKTKSKVALKNIDITANLEQLIGDVSETIIPKTTTPGAKDLLLHLFVLKMLDDCYKKEDQQAFVTGMEHFADQSQKLYSKTFDQLDTKTREAFLLDIEKEGKAEEAAAQKSGDKKDAAPATPPAGKYSPELKKFYSIVKRQTINGYTNSKYFMTNIVVYELVPGRYNAHFPYKQKQAV</sequence>
<dbReference type="EMBL" id="FOCL01000004">
    <property type="protein sequence ID" value="SEN85583.1"/>
    <property type="molecule type" value="Genomic_DNA"/>
</dbReference>
<name>A0A1H8JXY4_9SPHI</name>
<reference evidence="3" key="1">
    <citation type="submission" date="2016-10" db="EMBL/GenBank/DDBJ databases">
        <authorList>
            <person name="Varghese N."/>
            <person name="Submissions S."/>
        </authorList>
    </citation>
    <scope>NUCLEOTIDE SEQUENCE [LARGE SCALE GENOMIC DNA]</scope>
    <source>
        <strain evidence="3">Gh-48</strain>
    </source>
</reference>
<dbReference type="Proteomes" id="UP000198942">
    <property type="component" value="Unassembled WGS sequence"/>
</dbReference>
<feature type="region of interest" description="Disordered" evidence="1">
    <location>
        <begin position="130"/>
        <end position="150"/>
    </location>
</feature>
<dbReference type="AlphaFoldDB" id="A0A1H8JXY4"/>
<dbReference type="RefSeq" id="WP_091211449.1">
    <property type="nucleotide sequence ID" value="NZ_FOCL01000004.1"/>
</dbReference>
<proteinExistence type="predicted"/>
<gene>
    <name evidence="2" type="ORF">SAMN05192574_104366</name>
</gene>
<keyword evidence="3" id="KW-1185">Reference proteome</keyword>
<dbReference type="STRING" id="551995.SAMN05192574_104366"/>
<protein>
    <submittedName>
        <fullName evidence="2">Gluconate 2-dehydrogenase subunit 3</fullName>
    </submittedName>
</protein>
<accession>A0A1H8JXY4</accession>
<dbReference type="InterPro" id="IPR027056">
    <property type="entry name" value="Gluconate_2DH_su3"/>
</dbReference>
<feature type="compositionally biased region" description="Basic and acidic residues" evidence="1">
    <location>
        <begin position="130"/>
        <end position="142"/>
    </location>
</feature>
<evidence type="ECO:0000256" key="1">
    <source>
        <dbReference type="SAM" id="MobiDB-lite"/>
    </source>
</evidence>
<evidence type="ECO:0000313" key="3">
    <source>
        <dbReference type="Proteomes" id="UP000198942"/>
    </source>
</evidence>
<dbReference type="Pfam" id="PF13618">
    <property type="entry name" value="Gluconate_2-dh3"/>
    <property type="match status" value="1"/>
</dbReference>